<sequence length="149" mass="15524">MATTTICSVSARVSAPSASSSSSSARRAFAPTPSSRSRGGCCVRRGRGSVVVLASARDEREKSKIGGRLGEKLGTPFADLKIGESVEKMATRYDWLSAGLGALLGCSYGVMRGQSVNQALGITMCATVVAVAIDELMRDQEKKNGDGTM</sequence>
<evidence type="ECO:0000313" key="2">
    <source>
        <dbReference type="EMBL" id="CAD8233198.1"/>
    </source>
</evidence>
<organism evidence="2">
    <name type="scientific">Micromonas pusilla</name>
    <name type="common">Picoplanktonic green alga</name>
    <name type="synonym">Chromulina pusilla</name>
    <dbReference type="NCBI Taxonomy" id="38833"/>
    <lineage>
        <taxon>Eukaryota</taxon>
        <taxon>Viridiplantae</taxon>
        <taxon>Chlorophyta</taxon>
        <taxon>Mamiellophyceae</taxon>
        <taxon>Mamiellales</taxon>
        <taxon>Mamiellaceae</taxon>
        <taxon>Micromonas</taxon>
    </lineage>
</organism>
<gene>
    <name evidence="2" type="ORF">MPUS1402_LOCUS3656</name>
</gene>
<proteinExistence type="predicted"/>
<feature type="region of interest" description="Disordered" evidence="1">
    <location>
        <begin position="16"/>
        <end position="39"/>
    </location>
</feature>
<reference evidence="2" key="1">
    <citation type="submission" date="2021-01" db="EMBL/GenBank/DDBJ databases">
        <authorList>
            <person name="Corre E."/>
            <person name="Pelletier E."/>
            <person name="Niang G."/>
            <person name="Scheremetjew M."/>
            <person name="Finn R."/>
            <person name="Kale V."/>
            <person name="Holt S."/>
            <person name="Cochrane G."/>
            <person name="Meng A."/>
            <person name="Brown T."/>
            <person name="Cohen L."/>
        </authorList>
    </citation>
    <scope>NUCLEOTIDE SEQUENCE</scope>
    <source>
        <strain evidence="2">RCC1614</strain>
    </source>
</reference>
<dbReference type="AlphaFoldDB" id="A0A7R9XXJ0"/>
<evidence type="ECO:0000256" key="1">
    <source>
        <dbReference type="SAM" id="MobiDB-lite"/>
    </source>
</evidence>
<dbReference type="EMBL" id="HBDY01004809">
    <property type="protein sequence ID" value="CAD8233198.1"/>
    <property type="molecule type" value="Transcribed_RNA"/>
</dbReference>
<protein>
    <submittedName>
        <fullName evidence="2">Uncharacterized protein</fullName>
    </submittedName>
</protein>
<name>A0A7R9XXJ0_MICPS</name>
<accession>A0A7R9XXJ0</accession>